<gene>
    <name evidence="9" type="ORF">NJQ99_08300</name>
</gene>
<comment type="caution">
    <text evidence="9">The sequence shown here is derived from an EMBL/GenBank/DDBJ whole genome shotgun (WGS) entry which is preliminary data.</text>
</comment>
<dbReference type="SUPFAM" id="SSF52172">
    <property type="entry name" value="CheY-like"/>
    <property type="match status" value="2"/>
</dbReference>
<dbReference type="InterPro" id="IPR001789">
    <property type="entry name" value="Sig_transdc_resp-reg_receiver"/>
</dbReference>
<reference evidence="9" key="1">
    <citation type="submission" date="2022-06" db="EMBL/GenBank/DDBJ databases">
        <title>Isolation and Genomics of Futiania mangrovii gen. nov., sp. nov., a Rare and Metabolically-versatile member in the Class Alphaproteobacteria.</title>
        <authorList>
            <person name="Liu L."/>
            <person name="Huang W.-C."/>
            <person name="Pan J."/>
            <person name="Li J."/>
            <person name="Huang Y."/>
            <person name="Du H."/>
            <person name="Liu Y."/>
            <person name="Li M."/>
        </authorList>
    </citation>
    <scope>NUCLEOTIDE SEQUENCE</scope>
    <source>
        <strain evidence="9">FT118</strain>
    </source>
</reference>
<dbReference type="PROSITE" id="PS50110">
    <property type="entry name" value="RESPONSE_REGULATORY"/>
    <property type="match status" value="2"/>
</dbReference>
<sequence>MSEDNAAATHAAGAVRAGDWLRRTGNAGVPAFAAGASAVALAGAAGLIGTGPALWIAAAAAAAAAGLALHPRNRTAAARAERSARMFLATLGHEVRTPLNGMTGMTGLLLDTDLTPEQRTYADAARESAEALSTLLEDLLAFSGLADGQRFTLARDSFDLVRTVESAVEMLEPRAYSRGLELVSVIEPDVPRTAIGDCARLRQVLLNLIENGIKFTERGGVVVHVAIAREDGPPELATTPLLPGQMRLAIRVEDTGIGLAEDVRARIFDDFFQADAGYDRSFDGLGLGLSISRRILEAMGGAITVEPRKTGGSRFRATAILGGTPAERRGRSPLARTHVLVASDSAVLRAGLRGQLAALDAGRADGVATAEMDRAIAEAYAHHGGYDVLLLDVAGRSRADAGHMVERARGAARRDAELVIHALLSPEERDDLSWIARAGFDGYLVKPVRQQALARRLGAEAAGPAAAPGTGTEPETPRPLNILLAEDNQINALLSRTLLEREGHVVAHVENGLEAVARAGADDFDLILMDLQMPRLDGFEATRQIRRLPGPRGRVPIIALTANGDQSDRARCLAAGMTDHLSKPMDRETFKAALARAARDAA</sequence>
<dbReference type="Pfam" id="PF00512">
    <property type="entry name" value="HisKA"/>
    <property type="match status" value="1"/>
</dbReference>
<evidence type="ECO:0000259" key="8">
    <source>
        <dbReference type="PROSITE" id="PS50110"/>
    </source>
</evidence>
<dbReference type="SUPFAM" id="SSF55874">
    <property type="entry name" value="ATPase domain of HSP90 chaperone/DNA topoisomerase II/histidine kinase"/>
    <property type="match status" value="1"/>
</dbReference>
<keyword evidence="6" id="KW-0812">Transmembrane</keyword>
<organism evidence="9 10">
    <name type="scientific">Futiania mangrovi</name>
    <dbReference type="NCBI Taxonomy" id="2959716"/>
    <lineage>
        <taxon>Bacteria</taxon>
        <taxon>Pseudomonadati</taxon>
        <taxon>Pseudomonadota</taxon>
        <taxon>Alphaproteobacteria</taxon>
        <taxon>Futianiales</taxon>
        <taxon>Futianiaceae</taxon>
        <taxon>Futiania</taxon>
    </lineage>
</organism>
<dbReference type="InterPro" id="IPR003594">
    <property type="entry name" value="HATPase_dom"/>
</dbReference>
<evidence type="ECO:0000256" key="1">
    <source>
        <dbReference type="ARBA" id="ARBA00000085"/>
    </source>
</evidence>
<dbReference type="EC" id="2.7.13.3" evidence="2"/>
<protein>
    <recommendedName>
        <fullName evidence="2">histidine kinase</fullName>
        <ecNumber evidence="2">2.7.13.3</ecNumber>
    </recommendedName>
</protein>
<evidence type="ECO:0000256" key="5">
    <source>
        <dbReference type="PROSITE-ProRule" id="PRU00169"/>
    </source>
</evidence>
<feature type="domain" description="Response regulatory" evidence="8">
    <location>
        <begin position="481"/>
        <end position="598"/>
    </location>
</feature>
<feature type="domain" description="Histidine kinase" evidence="7">
    <location>
        <begin position="90"/>
        <end position="323"/>
    </location>
</feature>
<dbReference type="SMART" id="SM00388">
    <property type="entry name" value="HisKA"/>
    <property type="match status" value="1"/>
</dbReference>
<dbReference type="InterPro" id="IPR011006">
    <property type="entry name" value="CheY-like_superfamily"/>
</dbReference>
<evidence type="ECO:0000256" key="4">
    <source>
        <dbReference type="ARBA" id="ARBA00023012"/>
    </source>
</evidence>
<evidence type="ECO:0000256" key="2">
    <source>
        <dbReference type="ARBA" id="ARBA00012438"/>
    </source>
</evidence>
<dbReference type="SMART" id="SM00448">
    <property type="entry name" value="REC"/>
    <property type="match status" value="2"/>
</dbReference>
<dbReference type="GO" id="GO:0000155">
    <property type="term" value="F:phosphorelay sensor kinase activity"/>
    <property type="evidence" value="ECO:0007669"/>
    <property type="project" value="InterPro"/>
</dbReference>
<dbReference type="InterPro" id="IPR036890">
    <property type="entry name" value="HATPase_C_sf"/>
</dbReference>
<dbReference type="InterPro" id="IPR036097">
    <property type="entry name" value="HisK_dim/P_sf"/>
</dbReference>
<evidence type="ECO:0000256" key="6">
    <source>
        <dbReference type="SAM" id="Phobius"/>
    </source>
</evidence>
<name>A0A9J6PF38_9PROT</name>
<dbReference type="PANTHER" id="PTHR45339:SF5">
    <property type="entry name" value="HISTIDINE KINASE"/>
    <property type="match status" value="1"/>
</dbReference>
<keyword evidence="4" id="KW-0902">Two-component regulatory system</keyword>
<dbReference type="SMART" id="SM00387">
    <property type="entry name" value="HATPase_c"/>
    <property type="match status" value="1"/>
</dbReference>
<dbReference type="Gene3D" id="3.40.50.2300">
    <property type="match status" value="2"/>
</dbReference>
<accession>A0A9J6PF38</accession>
<keyword evidence="3 5" id="KW-0597">Phosphoprotein</keyword>
<feature type="transmembrane region" description="Helical" evidence="6">
    <location>
        <begin position="27"/>
        <end position="47"/>
    </location>
</feature>
<evidence type="ECO:0000313" key="9">
    <source>
        <dbReference type="EMBL" id="MCP1336403.1"/>
    </source>
</evidence>
<dbReference type="RefSeq" id="WP_269332364.1">
    <property type="nucleotide sequence ID" value="NZ_JAMZFT010000002.1"/>
</dbReference>
<evidence type="ECO:0000256" key="3">
    <source>
        <dbReference type="ARBA" id="ARBA00022553"/>
    </source>
</evidence>
<evidence type="ECO:0000313" key="10">
    <source>
        <dbReference type="Proteomes" id="UP001055804"/>
    </source>
</evidence>
<dbReference type="InterPro" id="IPR004358">
    <property type="entry name" value="Sig_transdc_His_kin-like_C"/>
</dbReference>
<dbReference type="InterPro" id="IPR003661">
    <property type="entry name" value="HisK_dim/P_dom"/>
</dbReference>
<dbReference type="PANTHER" id="PTHR45339">
    <property type="entry name" value="HYBRID SIGNAL TRANSDUCTION HISTIDINE KINASE J"/>
    <property type="match status" value="1"/>
</dbReference>
<feature type="modified residue" description="4-aspartylphosphate" evidence="5">
    <location>
        <position position="392"/>
    </location>
</feature>
<dbReference type="PRINTS" id="PR00344">
    <property type="entry name" value="BCTRLSENSOR"/>
</dbReference>
<dbReference type="Pfam" id="PF02518">
    <property type="entry name" value="HATPase_c"/>
    <property type="match status" value="1"/>
</dbReference>
<dbReference type="Pfam" id="PF00072">
    <property type="entry name" value="Response_reg"/>
    <property type="match status" value="1"/>
</dbReference>
<dbReference type="CDD" id="cd16922">
    <property type="entry name" value="HATPase_EvgS-ArcB-TorS-like"/>
    <property type="match status" value="1"/>
</dbReference>
<dbReference type="CDD" id="cd00082">
    <property type="entry name" value="HisKA"/>
    <property type="match status" value="1"/>
</dbReference>
<feature type="modified residue" description="4-aspartylphosphate" evidence="5">
    <location>
        <position position="530"/>
    </location>
</feature>
<keyword evidence="6" id="KW-1133">Transmembrane helix</keyword>
<keyword evidence="10" id="KW-1185">Reference proteome</keyword>
<dbReference type="PROSITE" id="PS50109">
    <property type="entry name" value="HIS_KIN"/>
    <property type="match status" value="1"/>
</dbReference>
<dbReference type="FunFam" id="3.30.565.10:FF:000010">
    <property type="entry name" value="Sensor histidine kinase RcsC"/>
    <property type="match status" value="1"/>
</dbReference>
<keyword evidence="6" id="KW-0472">Membrane</keyword>
<dbReference type="Gene3D" id="3.30.565.10">
    <property type="entry name" value="Histidine kinase-like ATPase, C-terminal domain"/>
    <property type="match status" value="1"/>
</dbReference>
<dbReference type="Gene3D" id="1.10.287.130">
    <property type="match status" value="1"/>
</dbReference>
<dbReference type="EMBL" id="JAMZFT010000002">
    <property type="protein sequence ID" value="MCP1336403.1"/>
    <property type="molecule type" value="Genomic_DNA"/>
</dbReference>
<dbReference type="Proteomes" id="UP001055804">
    <property type="component" value="Unassembled WGS sequence"/>
</dbReference>
<evidence type="ECO:0000259" key="7">
    <source>
        <dbReference type="PROSITE" id="PS50109"/>
    </source>
</evidence>
<dbReference type="CDD" id="cd17546">
    <property type="entry name" value="REC_hyHK_CKI1_RcsC-like"/>
    <property type="match status" value="1"/>
</dbReference>
<comment type="catalytic activity">
    <reaction evidence="1">
        <text>ATP + protein L-histidine = ADP + protein N-phospho-L-histidine.</text>
        <dbReference type="EC" id="2.7.13.3"/>
    </reaction>
</comment>
<proteinExistence type="predicted"/>
<dbReference type="AlphaFoldDB" id="A0A9J6PF38"/>
<dbReference type="InterPro" id="IPR005467">
    <property type="entry name" value="His_kinase_dom"/>
</dbReference>
<dbReference type="SUPFAM" id="SSF47384">
    <property type="entry name" value="Homodimeric domain of signal transducing histidine kinase"/>
    <property type="match status" value="1"/>
</dbReference>
<feature type="domain" description="Response regulatory" evidence="8">
    <location>
        <begin position="338"/>
        <end position="461"/>
    </location>
</feature>